<dbReference type="EMBL" id="JBJJXI010000053">
    <property type="protein sequence ID" value="KAL3400118.1"/>
    <property type="molecule type" value="Genomic_DNA"/>
</dbReference>
<dbReference type="SMART" id="SM00054">
    <property type="entry name" value="EFh"/>
    <property type="match status" value="2"/>
</dbReference>
<dbReference type="PROSITE" id="PS50222">
    <property type="entry name" value="EF_HAND_2"/>
    <property type="match status" value="2"/>
</dbReference>
<dbReference type="AlphaFoldDB" id="A0ABD2X423"/>
<feature type="domain" description="EF-hand" evidence="1">
    <location>
        <begin position="100"/>
        <end position="135"/>
    </location>
</feature>
<name>A0ABD2X423_9HYME</name>
<comment type="caution">
    <text evidence="2">The sequence shown here is derived from an EMBL/GenBank/DDBJ whole genome shotgun (WGS) entry which is preliminary data.</text>
</comment>
<sequence>MSVNYIHFRNILKTFIIAVEPSQLQKRLIEAFEVFDNARSQQVDVRELGTIIRSVGCVITEAELQEIQVEVEDVENNCVPQERFVDYMTRAITEQKYRPADPEDLLKAFQVLDPDSRGYIFKADLEKTITEMGEPFTAQEVSEMMSVACDSQTNKIYYEDYISLLIPNIPKDKNIYLLEHNIPMIRGRPPGK</sequence>
<dbReference type="InterPro" id="IPR002048">
    <property type="entry name" value="EF_hand_dom"/>
</dbReference>
<evidence type="ECO:0000313" key="2">
    <source>
        <dbReference type="EMBL" id="KAL3400118.1"/>
    </source>
</evidence>
<reference evidence="2 3" key="1">
    <citation type="journal article" date="2024" name="bioRxiv">
        <title>A reference genome for Trichogramma kaykai: A tiny desert-dwelling parasitoid wasp with competing sex-ratio distorters.</title>
        <authorList>
            <person name="Culotta J."/>
            <person name="Lindsey A.R."/>
        </authorList>
    </citation>
    <scope>NUCLEOTIDE SEQUENCE [LARGE SCALE GENOMIC DNA]</scope>
    <source>
        <strain evidence="2 3">KSX58</strain>
    </source>
</reference>
<keyword evidence="3" id="KW-1185">Reference proteome</keyword>
<dbReference type="Pfam" id="PF13499">
    <property type="entry name" value="EF-hand_7"/>
    <property type="match status" value="1"/>
</dbReference>
<proteinExistence type="predicted"/>
<dbReference type="PANTHER" id="PTHR46763">
    <property type="entry name" value="DYNEIN REGULATORY COMPLEX PROTEIN 8"/>
    <property type="match status" value="1"/>
</dbReference>
<accession>A0ABD2X423</accession>
<dbReference type="SUPFAM" id="SSF47473">
    <property type="entry name" value="EF-hand"/>
    <property type="match status" value="1"/>
</dbReference>
<dbReference type="InterPro" id="IPR011992">
    <property type="entry name" value="EF-hand-dom_pair"/>
</dbReference>
<dbReference type="Gene3D" id="1.10.238.10">
    <property type="entry name" value="EF-hand"/>
    <property type="match status" value="2"/>
</dbReference>
<protein>
    <recommendedName>
        <fullName evidence="1">EF-hand domain-containing protein</fullName>
    </recommendedName>
</protein>
<dbReference type="Proteomes" id="UP001627154">
    <property type="component" value="Unassembled WGS sequence"/>
</dbReference>
<dbReference type="PANTHER" id="PTHR46763:SF1">
    <property type="entry name" value="DYNEIN REGULATORY COMPLEX PROTEIN 8"/>
    <property type="match status" value="1"/>
</dbReference>
<dbReference type="FunFam" id="1.10.238.10:FF:000001">
    <property type="entry name" value="Calmodulin 1"/>
    <property type="match status" value="1"/>
</dbReference>
<evidence type="ECO:0000313" key="3">
    <source>
        <dbReference type="Proteomes" id="UP001627154"/>
    </source>
</evidence>
<organism evidence="2 3">
    <name type="scientific">Trichogramma kaykai</name>
    <dbReference type="NCBI Taxonomy" id="54128"/>
    <lineage>
        <taxon>Eukaryota</taxon>
        <taxon>Metazoa</taxon>
        <taxon>Ecdysozoa</taxon>
        <taxon>Arthropoda</taxon>
        <taxon>Hexapoda</taxon>
        <taxon>Insecta</taxon>
        <taxon>Pterygota</taxon>
        <taxon>Neoptera</taxon>
        <taxon>Endopterygota</taxon>
        <taxon>Hymenoptera</taxon>
        <taxon>Apocrita</taxon>
        <taxon>Proctotrupomorpha</taxon>
        <taxon>Chalcidoidea</taxon>
        <taxon>Trichogrammatidae</taxon>
        <taxon>Trichogramma</taxon>
    </lineage>
</organism>
<gene>
    <name evidence="2" type="ORF">TKK_006533</name>
</gene>
<feature type="domain" description="EF-hand" evidence="1">
    <location>
        <begin position="23"/>
        <end position="58"/>
    </location>
</feature>
<evidence type="ECO:0000259" key="1">
    <source>
        <dbReference type="PROSITE" id="PS50222"/>
    </source>
</evidence>